<organism evidence="1 2">
    <name type="scientific">Streblomastix strix</name>
    <dbReference type="NCBI Taxonomy" id="222440"/>
    <lineage>
        <taxon>Eukaryota</taxon>
        <taxon>Metamonada</taxon>
        <taxon>Preaxostyla</taxon>
        <taxon>Oxymonadida</taxon>
        <taxon>Streblomastigidae</taxon>
        <taxon>Streblomastix</taxon>
    </lineage>
</organism>
<sequence>MTDEKCGFFRTAIKITCPFHYEIILHRLSLDQVFILRLSPISMGPANRKQGKYSHMNVSIKQNEVQSFQDPPRIDIPKQISEPHDPTHEIFLCSSKTQLSELPKNLKQIMEDDADNYSQLEDEYMDSKGCEVYVNERDGEVSVCFQGHAKATDRENGHFEPNTGEELHYNFWEFESPEDMKIWTACILADAAQIKSSHLNEAVRSQQQYITFRVNKQLNSDAFVPPKRIPVKRKRDES</sequence>
<dbReference type="EMBL" id="SNRW01014270">
    <property type="protein sequence ID" value="KAA6371653.1"/>
    <property type="molecule type" value="Genomic_DNA"/>
</dbReference>
<gene>
    <name evidence="1" type="ORF">EZS28_032820</name>
</gene>
<proteinExistence type="predicted"/>
<comment type="caution">
    <text evidence="1">The sequence shown here is derived from an EMBL/GenBank/DDBJ whole genome shotgun (WGS) entry which is preliminary data.</text>
</comment>
<evidence type="ECO:0000313" key="1">
    <source>
        <dbReference type="EMBL" id="KAA6371653.1"/>
    </source>
</evidence>
<evidence type="ECO:0000313" key="2">
    <source>
        <dbReference type="Proteomes" id="UP000324800"/>
    </source>
</evidence>
<accession>A0A5J4UMY2</accession>
<protein>
    <submittedName>
        <fullName evidence="1">Uncharacterized protein</fullName>
    </submittedName>
</protein>
<dbReference type="Proteomes" id="UP000324800">
    <property type="component" value="Unassembled WGS sequence"/>
</dbReference>
<feature type="non-terminal residue" evidence="1">
    <location>
        <position position="238"/>
    </location>
</feature>
<dbReference type="AlphaFoldDB" id="A0A5J4UMY2"/>
<reference evidence="1 2" key="1">
    <citation type="submission" date="2019-03" db="EMBL/GenBank/DDBJ databases">
        <title>Single cell metagenomics reveals metabolic interactions within the superorganism composed of flagellate Streblomastix strix and complex community of Bacteroidetes bacteria on its surface.</title>
        <authorList>
            <person name="Treitli S.C."/>
            <person name="Kolisko M."/>
            <person name="Husnik F."/>
            <person name="Keeling P."/>
            <person name="Hampl V."/>
        </authorList>
    </citation>
    <scope>NUCLEOTIDE SEQUENCE [LARGE SCALE GENOMIC DNA]</scope>
    <source>
        <strain evidence="1">ST1C</strain>
    </source>
</reference>
<name>A0A5J4UMY2_9EUKA</name>